<sequence>MHLYCRRIRERKFTRVSELEADDEYTIVDVGVGQERTGRQDFFRTWKKLVIRPERGEKKDDHKPELLRQWQTLDGMGARPARPTDTSTWAPEGRREIRAQKAGKGETEGQRKCSVNSKPSWVHCITGRVKVETKRFCQTSSAETELWKHR</sequence>
<keyword evidence="3" id="KW-1185">Reference proteome</keyword>
<proteinExistence type="predicted"/>
<dbReference type="Proteomes" id="UP001187192">
    <property type="component" value="Unassembled WGS sequence"/>
</dbReference>
<name>A0AA87ZHU6_FICCA</name>
<protein>
    <submittedName>
        <fullName evidence="2">Uncharacterized protein</fullName>
    </submittedName>
</protein>
<evidence type="ECO:0000313" key="2">
    <source>
        <dbReference type="EMBL" id="GMN32130.1"/>
    </source>
</evidence>
<feature type="region of interest" description="Disordered" evidence="1">
    <location>
        <begin position="71"/>
        <end position="116"/>
    </location>
</feature>
<dbReference type="EMBL" id="BTGU01000003">
    <property type="protein sequence ID" value="GMN32130.1"/>
    <property type="molecule type" value="Genomic_DNA"/>
</dbReference>
<accession>A0AA87ZHU6</accession>
<organism evidence="2 3">
    <name type="scientific">Ficus carica</name>
    <name type="common">Common fig</name>
    <dbReference type="NCBI Taxonomy" id="3494"/>
    <lineage>
        <taxon>Eukaryota</taxon>
        <taxon>Viridiplantae</taxon>
        <taxon>Streptophyta</taxon>
        <taxon>Embryophyta</taxon>
        <taxon>Tracheophyta</taxon>
        <taxon>Spermatophyta</taxon>
        <taxon>Magnoliopsida</taxon>
        <taxon>eudicotyledons</taxon>
        <taxon>Gunneridae</taxon>
        <taxon>Pentapetalae</taxon>
        <taxon>rosids</taxon>
        <taxon>fabids</taxon>
        <taxon>Rosales</taxon>
        <taxon>Moraceae</taxon>
        <taxon>Ficeae</taxon>
        <taxon>Ficus</taxon>
    </lineage>
</organism>
<comment type="caution">
    <text evidence="2">The sequence shown here is derived from an EMBL/GenBank/DDBJ whole genome shotgun (WGS) entry which is preliminary data.</text>
</comment>
<gene>
    <name evidence="2" type="ORF">TIFTF001_003531</name>
</gene>
<dbReference type="AlphaFoldDB" id="A0AA87ZHU6"/>
<evidence type="ECO:0000313" key="3">
    <source>
        <dbReference type="Proteomes" id="UP001187192"/>
    </source>
</evidence>
<reference evidence="2" key="1">
    <citation type="submission" date="2023-07" db="EMBL/GenBank/DDBJ databases">
        <title>draft genome sequence of fig (Ficus carica).</title>
        <authorList>
            <person name="Takahashi T."/>
            <person name="Nishimura K."/>
        </authorList>
    </citation>
    <scope>NUCLEOTIDE SEQUENCE</scope>
</reference>
<evidence type="ECO:0000256" key="1">
    <source>
        <dbReference type="SAM" id="MobiDB-lite"/>
    </source>
</evidence>
<feature type="compositionally biased region" description="Basic and acidic residues" evidence="1">
    <location>
        <begin position="92"/>
        <end position="111"/>
    </location>
</feature>